<dbReference type="GO" id="GO:0005737">
    <property type="term" value="C:cytoplasm"/>
    <property type="evidence" value="ECO:0007669"/>
    <property type="project" value="TreeGrafter"/>
</dbReference>
<dbReference type="GO" id="GO:0046654">
    <property type="term" value="P:tetrahydrofolate biosynthetic process"/>
    <property type="evidence" value="ECO:0007669"/>
    <property type="project" value="UniProtKB-UniRule"/>
</dbReference>
<dbReference type="NCBIfam" id="NF006825">
    <property type="entry name" value="PRK09347.1-2"/>
    <property type="match status" value="1"/>
</dbReference>
<name>A0A0R1RGD2_9LACO</name>
<dbReference type="Proteomes" id="UP000051697">
    <property type="component" value="Unassembled WGS sequence"/>
</dbReference>
<dbReference type="AlphaFoldDB" id="A0A0R1RGD2"/>
<dbReference type="NCBIfam" id="NF006826">
    <property type="entry name" value="PRK09347.1-3"/>
    <property type="match status" value="1"/>
</dbReference>
<dbReference type="Gene3D" id="3.30.1130.10">
    <property type="match status" value="1"/>
</dbReference>
<reference evidence="8 9" key="1">
    <citation type="journal article" date="2015" name="Genome Announc.">
        <title>Expanding the biotechnology potential of lactobacilli through comparative genomics of 213 strains and associated genera.</title>
        <authorList>
            <person name="Sun Z."/>
            <person name="Harris H.M."/>
            <person name="McCann A."/>
            <person name="Guo C."/>
            <person name="Argimon S."/>
            <person name="Zhang W."/>
            <person name="Yang X."/>
            <person name="Jeffery I.B."/>
            <person name="Cooney J.C."/>
            <person name="Kagawa T.F."/>
            <person name="Liu W."/>
            <person name="Song Y."/>
            <person name="Salvetti E."/>
            <person name="Wrobel A."/>
            <person name="Rasinkangas P."/>
            <person name="Parkhill J."/>
            <person name="Rea M.C."/>
            <person name="O'Sullivan O."/>
            <person name="Ritari J."/>
            <person name="Douillard F.P."/>
            <person name="Paul Ross R."/>
            <person name="Yang R."/>
            <person name="Briner A.E."/>
            <person name="Felis G.E."/>
            <person name="de Vos W.M."/>
            <person name="Barrangou R."/>
            <person name="Klaenhammer T.R."/>
            <person name="Caufield P.W."/>
            <person name="Cui Y."/>
            <person name="Zhang H."/>
            <person name="O'Toole P.W."/>
        </authorList>
    </citation>
    <scope>NUCLEOTIDE SEQUENCE [LARGE SCALE GENOMIC DNA]</scope>
    <source>
        <strain evidence="8 9">DSM 15707</strain>
    </source>
</reference>
<comment type="pathway">
    <text evidence="2 6">Cofactor biosynthesis; 7,8-dihydroneopterin triphosphate biosynthesis; 7,8-dihydroneopterin triphosphate from GTP: step 1/1.</text>
</comment>
<keyword evidence="3 6" id="KW-0554">One-carbon metabolism</keyword>
<dbReference type="OrthoDB" id="9801207at2"/>
<dbReference type="NCBIfam" id="TIGR00063">
    <property type="entry name" value="folE"/>
    <property type="match status" value="1"/>
</dbReference>
<evidence type="ECO:0000313" key="8">
    <source>
        <dbReference type="EMBL" id="KRL56029.1"/>
    </source>
</evidence>
<feature type="binding site" evidence="6">
    <location>
        <position position="149"/>
    </location>
    <ligand>
        <name>Zn(2+)</name>
        <dbReference type="ChEBI" id="CHEBI:29105"/>
    </ligand>
</feature>
<dbReference type="InterPro" id="IPR043134">
    <property type="entry name" value="GTP-CH-I_N"/>
</dbReference>
<organism evidence="8 9">
    <name type="scientific">Paucilactobacillus oligofermentans DSM 15707 = LMG 22743</name>
    <dbReference type="NCBI Taxonomy" id="1423778"/>
    <lineage>
        <taxon>Bacteria</taxon>
        <taxon>Bacillati</taxon>
        <taxon>Bacillota</taxon>
        <taxon>Bacilli</taxon>
        <taxon>Lactobacillales</taxon>
        <taxon>Lactobacillaceae</taxon>
        <taxon>Paucilactobacillus</taxon>
    </lineage>
</organism>
<protein>
    <recommendedName>
        <fullName evidence="6">GTP cyclohydrolase 1</fullName>
        <ecNumber evidence="6">3.5.4.16</ecNumber>
    </recommendedName>
    <alternativeName>
        <fullName evidence="6">GTP cyclohydrolase I</fullName>
        <shortName evidence="6">GTP-CH-I</shortName>
    </alternativeName>
</protein>
<dbReference type="Pfam" id="PF01227">
    <property type="entry name" value="GTP_cyclohydroI"/>
    <property type="match status" value="1"/>
</dbReference>
<dbReference type="UniPathway" id="UPA00848">
    <property type="reaction ID" value="UER00151"/>
</dbReference>
<dbReference type="GO" id="GO:0003934">
    <property type="term" value="F:GTP cyclohydrolase I activity"/>
    <property type="evidence" value="ECO:0007669"/>
    <property type="project" value="UniProtKB-UniRule"/>
</dbReference>
<dbReference type="EMBL" id="AZFE01000030">
    <property type="protein sequence ID" value="KRL56029.1"/>
    <property type="molecule type" value="Genomic_DNA"/>
</dbReference>
<dbReference type="GO" id="GO:0006729">
    <property type="term" value="P:tetrahydrobiopterin biosynthetic process"/>
    <property type="evidence" value="ECO:0007669"/>
    <property type="project" value="TreeGrafter"/>
</dbReference>
<dbReference type="GO" id="GO:0006730">
    <property type="term" value="P:one-carbon metabolic process"/>
    <property type="evidence" value="ECO:0007669"/>
    <property type="project" value="UniProtKB-UniRule"/>
</dbReference>
<comment type="subunit">
    <text evidence="6">Homopolymer.</text>
</comment>
<dbReference type="SUPFAM" id="SSF55620">
    <property type="entry name" value="Tetrahydrobiopterin biosynthesis enzymes-like"/>
    <property type="match status" value="1"/>
</dbReference>
<feature type="binding site" evidence="6">
    <location>
        <position position="77"/>
    </location>
    <ligand>
        <name>Zn(2+)</name>
        <dbReference type="ChEBI" id="CHEBI:29105"/>
    </ligand>
</feature>
<dbReference type="GO" id="GO:0008270">
    <property type="term" value="F:zinc ion binding"/>
    <property type="evidence" value="ECO:0007669"/>
    <property type="project" value="UniProtKB-UniRule"/>
</dbReference>
<dbReference type="InterPro" id="IPR043133">
    <property type="entry name" value="GTP-CH-I_C/QueF"/>
</dbReference>
<accession>A0A0R1RGD2</accession>
<evidence type="ECO:0000256" key="4">
    <source>
        <dbReference type="ARBA" id="ARBA00022801"/>
    </source>
</evidence>
<feature type="domain" description="GTP cyclohydrolase I" evidence="7">
    <location>
        <begin position="6"/>
        <end position="184"/>
    </location>
</feature>
<keyword evidence="4 6" id="KW-0378">Hydrolase</keyword>
<dbReference type="KEGG" id="lol:LACOL_0680"/>
<dbReference type="HAMAP" id="MF_00223">
    <property type="entry name" value="FolE"/>
    <property type="match status" value="1"/>
</dbReference>
<keyword evidence="6" id="KW-0479">Metal-binding</keyword>
<comment type="similarity">
    <text evidence="6">Belongs to the GTP cyclohydrolase I family.</text>
</comment>
<dbReference type="PATRIC" id="fig|1423778.4.peg.643"/>
<keyword evidence="6" id="KW-0547">Nucleotide-binding</keyword>
<dbReference type="EC" id="3.5.4.16" evidence="6"/>
<evidence type="ECO:0000256" key="6">
    <source>
        <dbReference type="HAMAP-Rule" id="MF_00223"/>
    </source>
</evidence>
<evidence type="ECO:0000256" key="2">
    <source>
        <dbReference type="ARBA" id="ARBA00005080"/>
    </source>
</evidence>
<dbReference type="InterPro" id="IPR001474">
    <property type="entry name" value="GTP_CycHdrlase_I"/>
</dbReference>
<dbReference type="FunFam" id="1.10.286.10:FF:000001">
    <property type="entry name" value="GTP cyclohydrolase 1"/>
    <property type="match status" value="1"/>
</dbReference>
<evidence type="ECO:0000256" key="3">
    <source>
        <dbReference type="ARBA" id="ARBA00022563"/>
    </source>
</evidence>
<dbReference type="FunFam" id="3.30.1130.10:FF:000001">
    <property type="entry name" value="GTP cyclohydrolase 1"/>
    <property type="match status" value="1"/>
</dbReference>
<dbReference type="InterPro" id="IPR020602">
    <property type="entry name" value="GTP_CycHdrlase_I_dom"/>
</dbReference>
<evidence type="ECO:0000256" key="1">
    <source>
        <dbReference type="ARBA" id="ARBA00001052"/>
    </source>
</evidence>
<evidence type="ECO:0000256" key="5">
    <source>
        <dbReference type="ARBA" id="ARBA00023134"/>
    </source>
</evidence>
<dbReference type="PANTHER" id="PTHR11109">
    <property type="entry name" value="GTP CYCLOHYDROLASE I"/>
    <property type="match status" value="1"/>
</dbReference>
<keyword evidence="6" id="KW-0862">Zinc</keyword>
<evidence type="ECO:0000313" key="9">
    <source>
        <dbReference type="Proteomes" id="UP000051697"/>
    </source>
</evidence>
<dbReference type="STRING" id="1423778.FC70_GL000616"/>
<dbReference type="RefSeq" id="WP_057889588.1">
    <property type="nucleotide sequence ID" value="NZ_AZFE01000030.1"/>
</dbReference>
<dbReference type="GO" id="GO:0005525">
    <property type="term" value="F:GTP binding"/>
    <property type="evidence" value="ECO:0007669"/>
    <property type="project" value="UniProtKB-KW"/>
</dbReference>
<dbReference type="Gene3D" id="1.10.286.10">
    <property type="match status" value="1"/>
</dbReference>
<keyword evidence="5 6" id="KW-0342">GTP-binding</keyword>
<feature type="binding site" evidence="6">
    <location>
        <position position="80"/>
    </location>
    <ligand>
        <name>Zn(2+)</name>
        <dbReference type="ChEBI" id="CHEBI:29105"/>
    </ligand>
</feature>
<proteinExistence type="inferred from homology"/>
<evidence type="ECO:0000259" key="7">
    <source>
        <dbReference type="Pfam" id="PF01227"/>
    </source>
</evidence>
<gene>
    <name evidence="6" type="primary">folE</name>
    <name evidence="8" type="ORF">FC70_GL000616</name>
</gene>
<comment type="catalytic activity">
    <reaction evidence="1 6">
        <text>GTP + H2O = 7,8-dihydroneopterin 3'-triphosphate + formate + H(+)</text>
        <dbReference type="Rhea" id="RHEA:17473"/>
        <dbReference type="ChEBI" id="CHEBI:15377"/>
        <dbReference type="ChEBI" id="CHEBI:15378"/>
        <dbReference type="ChEBI" id="CHEBI:15740"/>
        <dbReference type="ChEBI" id="CHEBI:37565"/>
        <dbReference type="ChEBI" id="CHEBI:58462"/>
        <dbReference type="EC" id="3.5.4.16"/>
    </reaction>
</comment>
<dbReference type="PANTHER" id="PTHR11109:SF7">
    <property type="entry name" value="GTP CYCLOHYDROLASE 1"/>
    <property type="match status" value="1"/>
</dbReference>
<keyword evidence="9" id="KW-1185">Reference proteome</keyword>
<comment type="caution">
    <text evidence="8">The sequence shown here is derived from an EMBL/GenBank/DDBJ whole genome shotgun (WGS) entry which is preliminary data.</text>
</comment>
<sequence length="187" mass="21193">MDEKRIENAVSEIISAIGEDPTREGLVETPARVAKMYTEIFSSLSDEPSDFDNFKVFHEDESPEMVLVQQIPFYSMCEHHFLPFFGVANVAYIPNNGEVIGISKIPRLVDYVAKKPGMQERITNDILSEMERILHPKGVAVSLSARHMCMEMRGINKSELSTYTSKFSGEFANNLDLKTEFLRQTGH</sequence>